<dbReference type="EC" id="3.2.1.14" evidence="1"/>
<dbReference type="GO" id="GO:0005576">
    <property type="term" value="C:extracellular region"/>
    <property type="evidence" value="ECO:0007669"/>
    <property type="project" value="TreeGrafter"/>
</dbReference>
<evidence type="ECO:0000313" key="4">
    <source>
        <dbReference type="EMBL" id="PHH70054.1"/>
    </source>
</evidence>
<dbReference type="PANTHER" id="PTHR11177:SF317">
    <property type="entry name" value="CHITINASE 12-RELATED"/>
    <property type="match status" value="1"/>
</dbReference>
<keyword evidence="5" id="KW-1185">Reference proteome</keyword>
<dbReference type="GO" id="GO:0005975">
    <property type="term" value="P:carbohydrate metabolic process"/>
    <property type="evidence" value="ECO:0007669"/>
    <property type="project" value="InterPro"/>
</dbReference>
<organism evidence="4 5">
    <name type="scientific">Ophiocordyceps camponoti-rufipedis</name>
    <dbReference type="NCBI Taxonomy" id="2004952"/>
    <lineage>
        <taxon>Eukaryota</taxon>
        <taxon>Fungi</taxon>
        <taxon>Dikarya</taxon>
        <taxon>Ascomycota</taxon>
        <taxon>Pezizomycotina</taxon>
        <taxon>Sordariomycetes</taxon>
        <taxon>Hypocreomycetidae</taxon>
        <taxon>Hypocreales</taxon>
        <taxon>Ophiocordycipitaceae</taxon>
        <taxon>Ophiocordyceps</taxon>
    </lineage>
</organism>
<dbReference type="GO" id="GO:0008843">
    <property type="term" value="F:endochitinase activity"/>
    <property type="evidence" value="ECO:0007669"/>
    <property type="project" value="UniProtKB-EC"/>
</dbReference>
<keyword evidence="2" id="KW-0732">Signal</keyword>
<dbReference type="InterPro" id="IPR011583">
    <property type="entry name" value="Chitinase_II/V-like_cat"/>
</dbReference>
<dbReference type="PANTHER" id="PTHR11177">
    <property type="entry name" value="CHITINASE"/>
    <property type="match status" value="1"/>
</dbReference>
<proteinExistence type="predicted"/>
<evidence type="ECO:0000256" key="2">
    <source>
        <dbReference type="SAM" id="SignalP"/>
    </source>
</evidence>
<dbReference type="InterPro" id="IPR050314">
    <property type="entry name" value="Glycosyl_Hydrlase_18"/>
</dbReference>
<sequence>MARLNLLLAAATAVSAAAPRYLMYFDQDHMANLPDKSLTKGINYVYTAFAPSSTFNDNSSFTFAKPLSEVRAMFDDDTKLCMAVGGWGDVKGFTVAAATDESRKKFAKNVADALNENGYDCVDIDWEYPGGNGEDYKQVSNEEKKSEIETYPQLMCAVKEAIGDKELSTAIPGKEGDMIAFTRENMPVLNKCTDFFNVMTYSLMNRRDNVTNHQSSVQGSMKSIDTYIERGMDPAKMNIGFPFYAKFSETEGECRQPVGCKTVLLENEDGTDTGKSGAMTFELDNTEKPEFKKALENGKADDVEGGMWYWDPDTKKFWTWDEPKYILQKLDLAAERKLGGTFAWSLAEDAADWRHLKAMQAGVDKLDR</sequence>
<feature type="domain" description="GH18" evidence="3">
    <location>
        <begin position="19"/>
        <end position="366"/>
    </location>
</feature>
<dbReference type="Gene3D" id="3.20.20.80">
    <property type="entry name" value="Glycosidases"/>
    <property type="match status" value="1"/>
</dbReference>
<dbReference type="InterPro" id="IPR001223">
    <property type="entry name" value="Glyco_hydro18_cat"/>
</dbReference>
<dbReference type="GO" id="GO:0006032">
    <property type="term" value="P:chitin catabolic process"/>
    <property type="evidence" value="ECO:0007669"/>
    <property type="project" value="TreeGrafter"/>
</dbReference>
<evidence type="ECO:0000313" key="5">
    <source>
        <dbReference type="Proteomes" id="UP000226431"/>
    </source>
</evidence>
<evidence type="ECO:0000256" key="1">
    <source>
        <dbReference type="ARBA" id="ARBA00012729"/>
    </source>
</evidence>
<dbReference type="PROSITE" id="PS51910">
    <property type="entry name" value="GH18_2"/>
    <property type="match status" value="1"/>
</dbReference>
<dbReference type="Pfam" id="PF00704">
    <property type="entry name" value="Glyco_hydro_18"/>
    <property type="match status" value="1"/>
</dbReference>
<feature type="chain" id="PRO_5013061552" description="chitinase" evidence="2">
    <location>
        <begin position="17"/>
        <end position="368"/>
    </location>
</feature>
<dbReference type="EMBL" id="NJES01000674">
    <property type="protein sequence ID" value="PHH70054.1"/>
    <property type="molecule type" value="Genomic_DNA"/>
</dbReference>
<dbReference type="SUPFAM" id="SSF51445">
    <property type="entry name" value="(Trans)glycosidases"/>
    <property type="match status" value="1"/>
</dbReference>
<dbReference type="Proteomes" id="UP000226431">
    <property type="component" value="Unassembled WGS sequence"/>
</dbReference>
<comment type="caution">
    <text evidence="4">The sequence shown here is derived from an EMBL/GenBank/DDBJ whole genome shotgun (WGS) entry which is preliminary data.</text>
</comment>
<dbReference type="STRING" id="2004952.A0A2C5YSQ2"/>
<feature type="signal peptide" evidence="2">
    <location>
        <begin position="1"/>
        <end position="16"/>
    </location>
</feature>
<reference evidence="4 5" key="1">
    <citation type="submission" date="2017-06" db="EMBL/GenBank/DDBJ databases">
        <title>Ant-infecting Ophiocordyceps genomes reveal a high diversity of potential behavioral manipulation genes and a possible major role for enterotoxins.</title>
        <authorList>
            <person name="De Bekker C."/>
            <person name="Evans H.C."/>
            <person name="Brachmann A."/>
            <person name="Hughes D.P."/>
        </authorList>
    </citation>
    <scope>NUCLEOTIDE SEQUENCE [LARGE SCALE GENOMIC DNA]</scope>
    <source>
        <strain evidence="4 5">Map16</strain>
    </source>
</reference>
<name>A0A2C5YSQ2_9HYPO</name>
<accession>A0A2C5YSQ2</accession>
<dbReference type="SMART" id="SM00636">
    <property type="entry name" value="Glyco_18"/>
    <property type="match status" value="1"/>
</dbReference>
<evidence type="ECO:0000259" key="3">
    <source>
        <dbReference type="PROSITE" id="PS51910"/>
    </source>
</evidence>
<gene>
    <name evidence="4" type="ORF">CDD80_6272</name>
</gene>
<dbReference type="GO" id="GO:0008061">
    <property type="term" value="F:chitin binding"/>
    <property type="evidence" value="ECO:0007669"/>
    <property type="project" value="InterPro"/>
</dbReference>
<protein>
    <recommendedName>
        <fullName evidence="1">chitinase</fullName>
        <ecNumber evidence="1">3.2.1.14</ecNumber>
    </recommendedName>
</protein>
<dbReference type="OrthoDB" id="73875at2759"/>
<dbReference type="InterPro" id="IPR017853">
    <property type="entry name" value="GH"/>
</dbReference>
<dbReference type="AlphaFoldDB" id="A0A2C5YSQ2"/>